<reference evidence="2" key="2">
    <citation type="submission" date="2025-08" db="UniProtKB">
        <authorList>
            <consortium name="Ensembl"/>
        </authorList>
    </citation>
    <scope>IDENTIFICATION</scope>
</reference>
<organism evidence="2 3">
    <name type="scientific">Gouania willdenowi</name>
    <name type="common">Blunt-snouted clingfish</name>
    <name type="synonym">Lepadogaster willdenowi</name>
    <dbReference type="NCBI Taxonomy" id="441366"/>
    <lineage>
        <taxon>Eukaryota</taxon>
        <taxon>Metazoa</taxon>
        <taxon>Chordata</taxon>
        <taxon>Craniata</taxon>
        <taxon>Vertebrata</taxon>
        <taxon>Euteleostomi</taxon>
        <taxon>Actinopterygii</taxon>
        <taxon>Neopterygii</taxon>
        <taxon>Teleostei</taxon>
        <taxon>Neoteleostei</taxon>
        <taxon>Acanthomorphata</taxon>
        <taxon>Ovalentaria</taxon>
        <taxon>Blenniimorphae</taxon>
        <taxon>Blenniiformes</taxon>
        <taxon>Gobiesocoidei</taxon>
        <taxon>Gobiesocidae</taxon>
        <taxon>Gobiesocinae</taxon>
        <taxon>Gouania</taxon>
    </lineage>
</organism>
<dbReference type="Proteomes" id="UP000694680">
    <property type="component" value="Chromosome 19"/>
</dbReference>
<proteinExistence type="predicted"/>
<keyword evidence="3" id="KW-1185">Reference proteome</keyword>
<dbReference type="Ensembl" id="ENSGWIT00000036916.1">
    <property type="protein sequence ID" value="ENSGWIP00000033865.1"/>
    <property type="gene ID" value="ENSGWIG00000017498.1"/>
</dbReference>
<accession>A0A8C5N750</accession>
<sequence>MFGCHFCSIASILIVILLFFVFFKLSTMNMQLVLLVDALLFDVVPAFLLSDAQSAGDVVTKIQPLLLCQVANGLIVVFQLQVTLTQEEVGFHRLAVQTLTRPLCRSVIYYTEAVTHYGFAVAGGSLLVLAAEEQPVTLLLQLLGGGALLRASGHLLHRLRGARLGLLPNPVPRLSGWISDRFQKAASVPAGAQLDQRHDA</sequence>
<evidence type="ECO:0000313" key="2">
    <source>
        <dbReference type="Ensembl" id="ENSGWIP00000033865.1"/>
    </source>
</evidence>
<dbReference type="AlphaFoldDB" id="A0A8C5N750"/>
<keyword evidence="1" id="KW-0812">Transmembrane</keyword>
<feature type="transmembrane region" description="Helical" evidence="1">
    <location>
        <begin position="6"/>
        <end position="25"/>
    </location>
</feature>
<reference evidence="2" key="3">
    <citation type="submission" date="2025-09" db="UniProtKB">
        <authorList>
            <consortium name="Ensembl"/>
        </authorList>
    </citation>
    <scope>IDENTIFICATION</scope>
</reference>
<protein>
    <submittedName>
        <fullName evidence="2">Uncharacterized protein</fullName>
    </submittedName>
</protein>
<reference evidence="2" key="1">
    <citation type="submission" date="2020-06" db="EMBL/GenBank/DDBJ databases">
        <authorList>
            <consortium name="Wellcome Sanger Institute Data Sharing"/>
        </authorList>
    </citation>
    <scope>NUCLEOTIDE SEQUENCE [LARGE SCALE GENOMIC DNA]</scope>
</reference>
<evidence type="ECO:0000256" key="1">
    <source>
        <dbReference type="SAM" id="Phobius"/>
    </source>
</evidence>
<evidence type="ECO:0000313" key="3">
    <source>
        <dbReference type="Proteomes" id="UP000694680"/>
    </source>
</evidence>
<keyword evidence="1" id="KW-0472">Membrane</keyword>
<keyword evidence="1" id="KW-1133">Transmembrane helix</keyword>
<name>A0A8C5N750_GOUWI</name>